<name>A0ABR6KQ25_9BACT</name>
<evidence type="ECO:0000313" key="1">
    <source>
        <dbReference type="EMBL" id="MBB4623604.1"/>
    </source>
</evidence>
<reference evidence="1 2" key="1">
    <citation type="submission" date="2020-08" db="EMBL/GenBank/DDBJ databases">
        <title>Genomic Encyclopedia of Type Strains, Phase IV (KMG-IV): sequencing the most valuable type-strain genomes for metagenomic binning, comparative biology and taxonomic classification.</title>
        <authorList>
            <person name="Goeker M."/>
        </authorList>
    </citation>
    <scope>NUCLEOTIDE SEQUENCE [LARGE SCALE GENOMIC DNA]</scope>
    <source>
        <strain evidence="1 2">DSM 102983</strain>
    </source>
</reference>
<dbReference type="SUPFAM" id="SSF52266">
    <property type="entry name" value="SGNH hydrolase"/>
    <property type="match status" value="1"/>
</dbReference>
<dbReference type="CDD" id="cd00229">
    <property type="entry name" value="SGNH_hydrolase"/>
    <property type="match status" value="1"/>
</dbReference>
<proteinExistence type="predicted"/>
<dbReference type="InterPro" id="IPR036514">
    <property type="entry name" value="SGNH_hydro_sf"/>
</dbReference>
<dbReference type="Proteomes" id="UP000533637">
    <property type="component" value="Unassembled WGS sequence"/>
</dbReference>
<evidence type="ECO:0000313" key="2">
    <source>
        <dbReference type="Proteomes" id="UP000533637"/>
    </source>
</evidence>
<dbReference type="Pfam" id="PF16255">
    <property type="entry name" value="Lipase_GDSL_lke"/>
    <property type="match status" value="1"/>
</dbReference>
<comment type="caution">
    <text evidence="1">The sequence shown here is derived from an EMBL/GenBank/DDBJ whole genome shotgun (WGS) entry which is preliminary data.</text>
</comment>
<dbReference type="InterPro" id="IPR032588">
    <property type="entry name" value="Lipase_GDSL_lke"/>
</dbReference>
<protein>
    <recommendedName>
        <fullName evidence="3">SGNH hydrolase-type esterase domain-containing protein</fullName>
    </recommendedName>
</protein>
<dbReference type="Gene3D" id="3.40.50.1110">
    <property type="entry name" value="SGNH hydrolase"/>
    <property type="match status" value="1"/>
</dbReference>
<evidence type="ECO:0008006" key="3">
    <source>
        <dbReference type="Google" id="ProtNLM"/>
    </source>
</evidence>
<sequence>MDSLGNPDIIFIFGGTNDSWAGSPIGHFQYENWTKADLYNFRPAFCYLLDHITRSYPNARVYNLMNTELSEDITNSINEICSHYGITNIRLRDIDKQWGHPSVKGMKSISEQVWTVVSQ</sequence>
<keyword evidence="2" id="KW-1185">Reference proteome</keyword>
<dbReference type="EMBL" id="JACHOC010000007">
    <property type="protein sequence ID" value="MBB4623604.1"/>
    <property type="molecule type" value="Genomic_DNA"/>
</dbReference>
<organism evidence="1 2">
    <name type="scientific">Parabacteroides faecis</name>
    <dbReference type="NCBI Taxonomy" id="1217282"/>
    <lineage>
        <taxon>Bacteria</taxon>
        <taxon>Pseudomonadati</taxon>
        <taxon>Bacteroidota</taxon>
        <taxon>Bacteroidia</taxon>
        <taxon>Bacteroidales</taxon>
        <taxon>Tannerellaceae</taxon>
        <taxon>Parabacteroides</taxon>
    </lineage>
</organism>
<gene>
    <name evidence="1" type="ORF">GGQ57_003520</name>
</gene>
<accession>A0ABR6KQ25</accession>